<evidence type="ECO:0000256" key="7">
    <source>
        <dbReference type="ARBA" id="ARBA00023288"/>
    </source>
</evidence>
<evidence type="ECO:0000313" key="8">
    <source>
        <dbReference type="EMBL" id="ACZ10870.1"/>
    </source>
</evidence>
<keyword evidence="3" id="KW-1003">Cell membrane</keyword>
<evidence type="ECO:0000256" key="6">
    <source>
        <dbReference type="ARBA" id="ARBA00023139"/>
    </source>
</evidence>
<dbReference type="InterPro" id="IPR006061">
    <property type="entry name" value="SBP_1_CS"/>
</dbReference>
<dbReference type="PROSITE" id="PS01037">
    <property type="entry name" value="SBP_BACTERIAL_1"/>
    <property type="match status" value="1"/>
</dbReference>
<sequence>MKNLKVLILMVFSIFILVSCGGGDSKVKTIDFIISDDSLEGGAMAKAVERYNNSQDEIKINLIELPYDSVRAKVKTMVAGGKAPALMRTSNIDEFETVLADLSDTVNPADFTDKMEENLMDGKFLGVPLNLTVNGLIYNKTLFDKAGVKVPDSQDNIWTWDEFVQALNTVKEKNSLKYGMVMDFSQNRYQTMLYQFGGRIFDENGDIVVDQPDSIRTLDYFIKLHKDKVMPDDVWLGGEDASNLFKTGTIPAYYSGSWKINEYKNDIKDFEWGIAYMPKEKNRSSIAGGNFLVAFTKSPDLEEAKKFIKWFYQDENYKQYCEDGAYISGKLSVHPSYDYGQEFFDILDNEIVNTPELSPNDKKMIKKYKAAGNMMRDYIVYAIQGERTPVQAMTELKEKWSELKK</sequence>
<evidence type="ECO:0000313" key="9">
    <source>
        <dbReference type="Proteomes" id="UP000000845"/>
    </source>
</evidence>
<reference evidence="8 9" key="2">
    <citation type="journal article" date="2010" name="Stand. Genomic Sci.">
        <title>Complete genome sequence of Sebaldella termitidis type strain (NCTC 11300).</title>
        <authorList>
            <person name="Harmon-Smith M."/>
            <person name="Celia L."/>
            <person name="Chertkov O."/>
            <person name="Lapidus A."/>
            <person name="Copeland A."/>
            <person name="Glavina Del Rio T."/>
            <person name="Nolan M."/>
            <person name="Lucas S."/>
            <person name="Tice H."/>
            <person name="Cheng J.F."/>
            <person name="Han C."/>
            <person name="Detter J.C."/>
            <person name="Bruce D."/>
            <person name="Goodwin L."/>
            <person name="Pitluck S."/>
            <person name="Pati A."/>
            <person name="Liolios K."/>
            <person name="Ivanova N."/>
            <person name="Mavromatis K."/>
            <person name="Mikhailova N."/>
            <person name="Chen A."/>
            <person name="Palaniappan K."/>
            <person name="Land M."/>
            <person name="Hauser L."/>
            <person name="Chang Y.J."/>
            <person name="Jeffries C.D."/>
            <person name="Brettin T."/>
            <person name="Goker M."/>
            <person name="Beck B."/>
            <person name="Bristow J."/>
            <person name="Eisen J.A."/>
            <person name="Markowitz V."/>
            <person name="Hugenholtz P."/>
            <person name="Kyrpides N.C."/>
            <person name="Klenk H.P."/>
            <person name="Chen F."/>
        </authorList>
    </citation>
    <scope>NUCLEOTIDE SEQUENCE [LARGE SCALE GENOMIC DNA]</scope>
    <source>
        <strain evidence="9">ATCC 33386 / NCTC 11300</strain>
    </source>
</reference>
<organism evidence="8 9">
    <name type="scientific">Sebaldella termitidis (strain ATCC 33386 / NCTC 11300)</name>
    <dbReference type="NCBI Taxonomy" id="526218"/>
    <lineage>
        <taxon>Bacteria</taxon>
        <taxon>Fusobacteriati</taxon>
        <taxon>Fusobacteriota</taxon>
        <taxon>Fusobacteriia</taxon>
        <taxon>Fusobacteriales</taxon>
        <taxon>Leptotrichiaceae</taxon>
        <taxon>Sebaldella</taxon>
    </lineage>
</organism>
<reference evidence="9" key="1">
    <citation type="submission" date="2009-09" db="EMBL/GenBank/DDBJ databases">
        <title>The complete chromosome of Sebaldella termitidis ATCC 33386.</title>
        <authorList>
            <consortium name="US DOE Joint Genome Institute (JGI-PGF)"/>
            <person name="Lucas S."/>
            <person name="Copeland A."/>
            <person name="Lapidus A."/>
            <person name="Glavina del Rio T."/>
            <person name="Dalin E."/>
            <person name="Tice H."/>
            <person name="Bruce D."/>
            <person name="Goodwin L."/>
            <person name="Pitluck S."/>
            <person name="Kyrpides N."/>
            <person name="Mavromatis K."/>
            <person name="Ivanova N."/>
            <person name="Mikhailova N."/>
            <person name="Sims D."/>
            <person name="Meincke L."/>
            <person name="Brettin T."/>
            <person name="Detter J.C."/>
            <person name="Han C."/>
            <person name="Larimer F."/>
            <person name="Land M."/>
            <person name="Hauser L."/>
            <person name="Markowitz V."/>
            <person name="Cheng J.F."/>
            <person name="Hugenholtz P."/>
            <person name="Woyke T."/>
            <person name="Wu D."/>
            <person name="Eisen J.A."/>
        </authorList>
    </citation>
    <scope>NUCLEOTIDE SEQUENCE [LARGE SCALE GENOMIC DNA]</scope>
    <source>
        <strain evidence="9">ATCC 33386 / NCTC 11300</strain>
    </source>
</reference>
<keyword evidence="6" id="KW-0564">Palmitate</keyword>
<accession>D1AGB8</accession>
<dbReference type="EMBL" id="CP001739">
    <property type="protein sequence ID" value="ACZ10870.1"/>
    <property type="molecule type" value="Genomic_DNA"/>
</dbReference>
<dbReference type="CDD" id="cd13585">
    <property type="entry name" value="PBP2_TMBP_like"/>
    <property type="match status" value="1"/>
</dbReference>
<keyword evidence="2" id="KW-0813">Transport</keyword>
<evidence type="ECO:0000256" key="4">
    <source>
        <dbReference type="ARBA" id="ARBA00022729"/>
    </source>
</evidence>
<keyword evidence="5" id="KW-0472">Membrane</keyword>
<dbReference type="InterPro" id="IPR050490">
    <property type="entry name" value="Bact_solute-bd_prot1"/>
</dbReference>
<dbReference type="PROSITE" id="PS51257">
    <property type="entry name" value="PROKAR_LIPOPROTEIN"/>
    <property type="match status" value="1"/>
</dbReference>
<evidence type="ECO:0000256" key="1">
    <source>
        <dbReference type="ARBA" id="ARBA00008520"/>
    </source>
</evidence>
<comment type="similarity">
    <text evidence="1">Belongs to the bacterial solute-binding protein 1 family.</text>
</comment>
<keyword evidence="9" id="KW-1185">Reference proteome</keyword>
<dbReference type="PANTHER" id="PTHR43649">
    <property type="entry name" value="ARABINOSE-BINDING PROTEIN-RELATED"/>
    <property type="match status" value="1"/>
</dbReference>
<dbReference type="Proteomes" id="UP000000845">
    <property type="component" value="Chromosome"/>
</dbReference>
<dbReference type="Pfam" id="PF13416">
    <property type="entry name" value="SBP_bac_8"/>
    <property type="match status" value="1"/>
</dbReference>
<evidence type="ECO:0000256" key="2">
    <source>
        <dbReference type="ARBA" id="ARBA00022448"/>
    </source>
</evidence>
<dbReference type="eggNOG" id="COG1653">
    <property type="taxonomic scope" value="Bacteria"/>
</dbReference>
<protein>
    <submittedName>
        <fullName evidence="8">Extracellular solute-binding protein family 1</fullName>
    </submittedName>
</protein>
<dbReference type="Gene3D" id="3.40.190.10">
    <property type="entry name" value="Periplasmic binding protein-like II"/>
    <property type="match status" value="1"/>
</dbReference>
<keyword evidence="7" id="KW-0449">Lipoprotein</keyword>
<dbReference type="GO" id="GO:0055085">
    <property type="term" value="P:transmembrane transport"/>
    <property type="evidence" value="ECO:0007669"/>
    <property type="project" value="InterPro"/>
</dbReference>
<dbReference type="AlphaFoldDB" id="D1AGB8"/>
<gene>
    <name evidence="8" type="ordered locus">Sterm_4038</name>
</gene>
<evidence type="ECO:0000256" key="5">
    <source>
        <dbReference type="ARBA" id="ARBA00023136"/>
    </source>
</evidence>
<evidence type="ECO:0000256" key="3">
    <source>
        <dbReference type="ARBA" id="ARBA00022475"/>
    </source>
</evidence>
<dbReference type="HOGENOM" id="CLU_031285_10_3_0"/>
<dbReference type="InterPro" id="IPR006059">
    <property type="entry name" value="SBP"/>
</dbReference>
<dbReference type="SUPFAM" id="SSF53850">
    <property type="entry name" value="Periplasmic binding protein-like II"/>
    <property type="match status" value="1"/>
</dbReference>
<name>D1AGB8_SEBTE</name>
<dbReference type="PANTHER" id="PTHR43649:SF33">
    <property type="entry name" value="POLYGALACTURONAN_RHAMNOGALACTURONAN-BINDING PROTEIN YTCQ"/>
    <property type="match status" value="1"/>
</dbReference>
<keyword evidence="4" id="KW-0732">Signal</keyword>
<dbReference type="RefSeq" id="WP_012863445.1">
    <property type="nucleotide sequence ID" value="NC_013517.1"/>
</dbReference>
<dbReference type="STRING" id="526218.Sterm_4038"/>
<dbReference type="KEGG" id="str:Sterm_4038"/>
<proteinExistence type="inferred from homology"/>